<gene>
    <name evidence="16" type="ORF">Q4521_02275</name>
</gene>
<evidence type="ECO:0000313" key="16">
    <source>
        <dbReference type="EMBL" id="MDO6421290.1"/>
    </source>
</evidence>
<dbReference type="Gene3D" id="2.170.130.10">
    <property type="entry name" value="TonB-dependent receptor, plug domain"/>
    <property type="match status" value="1"/>
</dbReference>
<evidence type="ECO:0000256" key="10">
    <source>
        <dbReference type="ARBA" id="ARBA00023237"/>
    </source>
</evidence>
<dbReference type="PANTHER" id="PTHR30069:SF29">
    <property type="entry name" value="HEMOGLOBIN AND HEMOGLOBIN-HAPTOGLOBIN-BINDING PROTEIN 1-RELATED"/>
    <property type="match status" value="1"/>
</dbReference>
<dbReference type="GO" id="GO:0044718">
    <property type="term" value="P:siderophore transmembrane transport"/>
    <property type="evidence" value="ECO:0007669"/>
    <property type="project" value="TreeGrafter"/>
</dbReference>
<evidence type="ECO:0000256" key="7">
    <source>
        <dbReference type="ARBA" id="ARBA00023077"/>
    </source>
</evidence>
<keyword evidence="5 11" id="KW-0812">Transmembrane</keyword>
<dbReference type="InterPro" id="IPR037066">
    <property type="entry name" value="Plug_dom_sf"/>
</dbReference>
<evidence type="ECO:0000256" key="3">
    <source>
        <dbReference type="ARBA" id="ARBA00022448"/>
    </source>
</evidence>
<dbReference type="Gene3D" id="2.40.170.20">
    <property type="entry name" value="TonB-dependent receptor, beta-barrel domain"/>
    <property type="match status" value="1"/>
</dbReference>
<evidence type="ECO:0000256" key="4">
    <source>
        <dbReference type="ARBA" id="ARBA00022452"/>
    </source>
</evidence>
<evidence type="ECO:0000256" key="5">
    <source>
        <dbReference type="ARBA" id="ARBA00022692"/>
    </source>
</evidence>
<evidence type="ECO:0000256" key="11">
    <source>
        <dbReference type="PROSITE-ProRule" id="PRU01360"/>
    </source>
</evidence>
<keyword evidence="4 11" id="KW-1134">Transmembrane beta strand</keyword>
<evidence type="ECO:0000256" key="1">
    <source>
        <dbReference type="ARBA" id="ARBA00004571"/>
    </source>
</evidence>
<evidence type="ECO:0000256" key="8">
    <source>
        <dbReference type="ARBA" id="ARBA00023136"/>
    </source>
</evidence>
<dbReference type="Proteomes" id="UP001169760">
    <property type="component" value="Unassembled WGS sequence"/>
</dbReference>
<evidence type="ECO:0000256" key="12">
    <source>
        <dbReference type="RuleBase" id="RU003357"/>
    </source>
</evidence>
<evidence type="ECO:0000259" key="14">
    <source>
        <dbReference type="Pfam" id="PF00593"/>
    </source>
</evidence>
<comment type="caution">
    <text evidence="16">The sequence shown here is derived from an EMBL/GenBank/DDBJ whole genome shotgun (WGS) entry which is preliminary data.</text>
</comment>
<dbReference type="InterPro" id="IPR012910">
    <property type="entry name" value="Plug_dom"/>
</dbReference>
<evidence type="ECO:0000313" key="17">
    <source>
        <dbReference type="Proteomes" id="UP001169760"/>
    </source>
</evidence>
<keyword evidence="3 11" id="KW-0813">Transport</keyword>
<dbReference type="RefSeq" id="WP_303490636.1">
    <property type="nucleotide sequence ID" value="NZ_JAUOPB010000001.1"/>
</dbReference>
<dbReference type="GO" id="GO:0015344">
    <property type="term" value="F:siderophore uptake transmembrane transporter activity"/>
    <property type="evidence" value="ECO:0007669"/>
    <property type="project" value="TreeGrafter"/>
</dbReference>
<dbReference type="Pfam" id="PF00593">
    <property type="entry name" value="TonB_dep_Rec_b-barrel"/>
    <property type="match status" value="1"/>
</dbReference>
<keyword evidence="9 16" id="KW-0675">Receptor</keyword>
<evidence type="ECO:0000256" key="13">
    <source>
        <dbReference type="SAM" id="SignalP"/>
    </source>
</evidence>
<accession>A0AAW7X0Q4</accession>
<keyword evidence="7 12" id="KW-0798">TonB box</keyword>
<reference evidence="16" key="1">
    <citation type="submission" date="2023-07" db="EMBL/GenBank/DDBJ databases">
        <title>Genome content predicts the carbon catabolic preferences of heterotrophic bacteria.</title>
        <authorList>
            <person name="Gralka M."/>
        </authorList>
    </citation>
    <scope>NUCLEOTIDE SEQUENCE</scope>
    <source>
        <strain evidence="16">I3M17_2</strain>
    </source>
</reference>
<evidence type="ECO:0000256" key="2">
    <source>
        <dbReference type="ARBA" id="ARBA00008143"/>
    </source>
</evidence>
<dbReference type="PANTHER" id="PTHR30069">
    <property type="entry name" value="TONB-DEPENDENT OUTER MEMBRANE RECEPTOR"/>
    <property type="match status" value="1"/>
</dbReference>
<sequence length="689" mass="76612">MRFPLIKLISAKALFSTSAFLFMAAQATAATSENIETVVVEGTKTNAALNENTTSATELTKQQLESSLAEHFQQIAVNAPGTWVSRGSGVEHLTALRSPVLTGAGACGAYLATEDGIPLFAKNLCNVNQLLVTDFKSAHNVTVLRGPQSGLFGGNALLGVLDINTNAASHTEANKQNFAIGQSTLGYSSASIDLTNNSNGNTQGLSGRLTHNNSPRESAYYNQQFLHAYQQVKKTNYQRTDSLSLMNLEQETAGYIYGDEAYKNSDLAKGNSNPEAYRDARNIRGYSKFEWQNSTQSTSATPYFRHNEMQLLMHFVPWQPVEKNQHSSAGLQLQHTRHAANTAFTVGQDIEFTSAELTEIQYKPAPFNQAAFPEGTHYNYNVTAINAGWYIRAEWQANEKLTLTPTLSANVDTLKYRNNVDAGYACENPNNCRFYRPASKTDTFKVVSPTLTASYKLNSNNTLYTRAAQGYRTPQATELYRLQSSNQTPLSHITGTSYELGFSGALHSLNYALSAYSMRVNDDILLDSERRFINNINTQHKGLEYAITWQASQSLSFNASGTHALHTYAKSPTTNNTDSNLDGALLDTAPKNMHQASVRWQASTATMWQLHWEKMGKYYTDSAASQEYEGHQLFHLSHSWQPSNSYVLRTKISNLLNTRYAERADYAFGEARYFPGLDRRLTLELSVYW</sequence>
<dbReference type="AlphaFoldDB" id="A0AAW7X0Q4"/>
<organism evidence="16 17">
    <name type="scientific">Saccharophagus degradans</name>
    <dbReference type="NCBI Taxonomy" id="86304"/>
    <lineage>
        <taxon>Bacteria</taxon>
        <taxon>Pseudomonadati</taxon>
        <taxon>Pseudomonadota</taxon>
        <taxon>Gammaproteobacteria</taxon>
        <taxon>Cellvibrionales</taxon>
        <taxon>Cellvibrionaceae</taxon>
        <taxon>Saccharophagus</taxon>
    </lineage>
</organism>
<dbReference type="InterPro" id="IPR036942">
    <property type="entry name" value="Beta-barrel_TonB_sf"/>
</dbReference>
<dbReference type="Pfam" id="PF07715">
    <property type="entry name" value="Plug"/>
    <property type="match status" value="1"/>
</dbReference>
<dbReference type="GO" id="GO:0009279">
    <property type="term" value="C:cell outer membrane"/>
    <property type="evidence" value="ECO:0007669"/>
    <property type="project" value="UniProtKB-SubCell"/>
</dbReference>
<dbReference type="InterPro" id="IPR000531">
    <property type="entry name" value="Beta-barrel_TonB"/>
</dbReference>
<feature type="chain" id="PRO_5043857721" evidence="13">
    <location>
        <begin position="30"/>
        <end position="689"/>
    </location>
</feature>
<comment type="subcellular location">
    <subcellularLocation>
        <location evidence="1 11">Cell outer membrane</location>
        <topology evidence="1 11">Multi-pass membrane protein</topology>
    </subcellularLocation>
</comment>
<evidence type="ECO:0000256" key="9">
    <source>
        <dbReference type="ARBA" id="ARBA00023170"/>
    </source>
</evidence>
<dbReference type="InterPro" id="IPR039426">
    <property type="entry name" value="TonB-dep_rcpt-like"/>
</dbReference>
<comment type="similarity">
    <text evidence="2">Belongs to the TonB-dependent receptor family. Hemoglobin/haptoglobin binding protein subfamily.</text>
</comment>
<feature type="signal peptide" evidence="13">
    <location>
        <begin position="1"/>
        <end position="29"/>
    </location>
</feature>
<proteinExistence type="inferred from homology"/>
<dbReference type="PROSITE" id="PS52016">
    <property type="entry name" value="TONB_DEPENDENT_REC_3"/>
    <property type="match status" value="1"/>
</dbReference>
<feature type="domain" description="TonB-dependent receptor-like beta-barrel" evidence="14">
    <location>
        <begin position="193"/>
        <end position="655"/>
    </location>
</feature>
<name>A0AAW7X0Q4_9GAMM</name>
<feature type="domain" description="TonB-dependent receptor plug" evidence="15">
    <location>
        <begin position="50"/>
        <end position="160"/>
    </location>
</feature>
<dbReference type="SUPFAM" id="SSF56935">
    <property type="entry name" value="Porins"/>
    <property type="match status" value="1"/>
</dbReference>
<evidence type="ECO:0000256" key="6">
    <source>
        <dbReference type="ARBA" id="ARBA00022729"/>
    </source>
</evidence>
<evidence type="ECO:0000259" key="15">
    <source>
        <dbReference type="Pfam" id="PF07715"/>
    </source>
</evidence>
<dbReference type="EMBL" id="JAUOPB010000001">
    <property type="protein sequence ID" value="MDO6421290.1"/>
    <property type="molecule type" value="Genomic_DNA"/>
</dbReference>
<keyword evidence="6 13" id="KW-0732">Signal</keyword>
<keyword evidence="10 11" id="KW-0998">Cell outer membrane</keyword>
<protein>
    <submittedName>
        <fullName evidence="16">TonB-dependent receptor</fullName>
    </submittedName>
</protein>
<keyword evidence="8 11" id="KW-0472">Membrane</keyword>